<evidence type="ECO:0000256" key="2">
    <source>
        <dbReference type="ARBA" id="ARBA00022833"/>
    </source>
</evidence>
<evidence type="ECO:0000256" key="4">
    <source>
        <dbReference type="ARBA" id="ARBA00023125"/>
    </source>
</evidence>
<protein>
    <recommendedName>
        <fullName evidence="9">Zn(2)-C6 fungal-type domain-containing protein</fullName>
    </recommendedName>
</protein>
<dbReference type="OrthoDB" id="3598904at2759"/>
<dbReference type="PANTHER" id="PTHR36206">
    <property type="entry name" value="ASPERCRYPTIN BIOSYNTHESIS CLUSTER-SPECIFIC TRANSCRIPTION REGULATOR ATNN-RELATED"/>
    <property type="match status" value="1"/>
</dbReference>
<evidence type="ECO:0000313" key="7">
    <source>
        <dbReference type="EMBL" id="KAG9234159.1"/>
    </source>
</evidence>
<keyword evidence="8" id="KW-1185">Reference proteome</keyword>
<evidence type="ECO:0000256" key="6">
    <source>
        <dbReference type="ARBA" id="ARBA00023242"/>
    </source>
</evidence>
<proteinExistence type="predicted"/>
<keyword evidence="1" id="KW-0479">Metal-binding</keyword>
<keyword evidence="6" id="KW-0539">Nucleus</keyword>
<dbReference type="AlphaFoldDB" id="A0A9P7YI93"/>
<evidence type="ECO:0000256" key="3">
    <source>
        <dbReference type="ARBA" id="ARBA00023015"/>
    </source>
</evidence>
<evidence type="ECO:0008006" key="9">
    <source>
        <dbReference type="Google" id="ProtNLM"/>
    </source>
</evidence>
<evidence type="ECO:0000313" key="8">
    <source>
        <dbReference type="Proteomes" id="UP000824998"/>
    </source>
</evidence>
<gene>
    <name evidence="7" type="ORF">BJ875DRAFT_543172</name>
</gene>
<dbReference type="GO" id="GO:0000981">
    <property type="term" value="F:DNA-binding transcription factor activity, RNA polymerase II-specific"/>
    <property type="evidence" value="ECO:0007669"/>
    <property type="project" value="InterPro"/>
</dbReference>
<keyword evidence="2" id="KW-0862">Zinc</keyword>
<dbReference type="EMBL" id="MU251473">
    <property type="protein sequence ID" value="KAG9234159.1"/>
    <property type="molecule type" value="Genomic_DNA"/>
</dbReference>
<comment type="caution">
    <text evidence="7">The sequence shown here is derived from an EMBL/GenBank/DDBJ whole genome shotgun (WGS) entry which is preliminary data.</text>
</comment>
<keyword evidence="5" id="KW-0804">Transcription</keyword>
<dbReference type="PANTHER" id="PTHR36206:SF4">
    <property type="entry name" value="HYPOTHETICAL CONSERVED PROTEIN (EUROFUNG)-RELATED"/>
    <property type="match status" value="1"/>
</dbReference>
<dbReference type="Proteomes" id="UP000824998">
    <property type="component" value="Unassembled WGS sequence"/>
</dbReference>
<organism evidence="7 8">
    <name type="scientific">Amylocarpus encephaloides</name>
    <dbReference type="NCBI Taxonomy" id="45428"/>
    <lineage>
        <taxon>Eukaryota</taxon>
        <taxon>Fungi</taxon>
        <taxon>Dikarya</taxon>
        <taxon>Ascomycota</taxon>
        <taxon>Pezizomycotina</taxon>
        <taxon>Leotiomycetes</taxon>
        <taxon>Helotiales</taxon>
        <taxon>Helotiales incertae sedis</taxon>
        <taxon>Amylocarpus</taxon>
    </lineage>
</organism>
<dbReference type="GO" id="GO:0008270">
    <property type="term" value="F:zinc ion binding"/>
    <property type="evidence" value="ECO:0007669"/>
    <property type="project" value="InterPro"/>
</dbReference>
<keyword evidence="4" id="KW-0238">DNA-binding</keyword>
<accession>A0A9P7YI93</accession>
<dbReference type="InterPro" id="IPR052360">
    <property type="entry name" value="Transcr_Regulatory_Proteins"/>
</dbReference>
<keyword evidence="3" id="KW-0805">Transcription regulation</keyword>
<sequence length="587" mass="67496">MAETIVKVRKKRNVISRSKNGCTIYKTRRLKYREEKPGCIRCKKAGWTCEYASRISTQPILLDRKELDNTISTQPIQLDRRELDNPISTQPIQLDRKELDNPISTQPIQFNRKELDDPISTQPIQLDRKELDNPISTQPIQLDRKELDDPISTQPIQFNRKELDDPISTQPILLDRKELDNPISTQPIQLDRKESDYFQEFLNHKTFSMTRSDPFFWKRAAVKESHSTPCIWHTLVALGALIKSTRMSFLGTYKMHPGESAHRQFAVEQHDKAICALQKAISSQDPSNSIIISCLVLVPLESFLGSFISSGGFIQHVGYVRNVLFEVSNKGQRSLFPASGLQDFSKEPIMRLFFQQALGILSADEDHSMGLVEQQAPNFSVPTSFKDIQEAEQYRKLLLQHGNNFWYWVSLAQLGSSVPQSTRDLRDHFVNQIHAFNSALDMLVRAETENQTCHPLQRPSALKFQLVTLLVNLSLTLNSPETTADLLIQCFEYIVSLYQEIMNYESAFFLGQDVFLFECRVVGPLFLTATKCRDRSLRQKAIFLLRYSHRREMMCDSLIIGDLANWIMKVEDEGMDMTGFIPDEHRV</sequence>
<dbReference type="GO" id="GO:0003677">
    <property type="term" value="F:DNA binding"/>
    <property type="evidence" value="ECO:0007669"/>
    <property type="project" value="UniProtKB-KW"/>
</dbReference>
<dbReference type="CDD" id="cd00067">
    <property type="entry name" value="GAL4"/>
    <property type="match status" value="1"/>
</dbReference>
<evidence type="ECO:0000256" key="5">
    <source>
        <dbReference type="ARBA" id="ARBA00023163"/>
    </source>
</evidence>
<reference evidence="7" key="1">
    <citation type="journal article" date="2021" name="IMA Fungus">
        <title>Genomic characterization of three marine fungi, including Emericellopsis atlantica sp. nov. with signatures of a generalist lifestyle and marine biomass degradation.</title>
        <authorList>
            <person name="Hagestad O.C."/>
            <person name="Hou L."/>
            <person name="Andersen J.H."/>
            <person name="Hansen E.H."/>
            <person name="Altermark B."/>
            <person name="Li C."/>
            <person name="Kuhnert E."/>
            <person name="Cox R.J."/>
            <person name="Crous P.W."/>
            <person name="Spatafora J.W."/>
            <person name="Lail K."/>
            <person name="Amirebrahimi M."/>
            <person name="Lipzen A."/>
            <person name="Pangilinan J."/>
            <person name="Andreopoulos W."/>
            <person name="Hayes R.D."/>
            <person name="Ng V."/>
            <person name="Grigoriev I.V."/>
            <person name="Jackson S.A."/>
            <person name="Sutton T.D.S."/>
            <person name="Dobson A.D.W."/>
            <person name="Rama T."/>
        </authorList>
    </citation>
    <scope>NUCLEOTIDE SEQUENCE</scope>
    <source>
        <strain evidence="7">TRa018bII</strain>
    </source>
</reference>
<dbReference type="InterPro" id="IPR001138">
    <property type="entry name" value="Zn2Cys6_DnaBD"/>
</dbReference>
<name>A0A9P7YI93_9HELO</name>
<evidence type="ECO:0000256" key="1">
    <source>
        <dbReference type="ARBA" id="ARBA00022723"/>
    </source>
</evidence>